<dbReference type="PROSITE" id="PS00626">
    <property type="entry name" value="RCC1_2"/>
    <property type="match status" value="2"/>
</dbReference>
<dbReference type="Proteomes" id="UP000481153">
    <property type="component" value="Unassembled WGS sequence"/>
</dbReference>
<dbReference type="VEuPathDB" id="FungiDB:AeMF1_018152"/>
<organism evidence="3 4">
    <name type="scientific">Aphanomyces euteiches</name>
    <dbReference type="NCBI Taxonomy" id="100861"/>
    <lineage>
        <taxon>Eukaryota</taxon>
        <taxon>Sar</taxon>
        <taxon>Stramenopiles</taxon>
        <taxon>Oomycota</taxon>
        <taxon>Saprolegniomycetes</taxon>
        <taxon>Saprolegniales</taxon>
        <taxon>Verrucalvaceae</taxon>
        <taxon>Aphanomyces</taxon>
    </lineage>
</organism>
<dbReference type="InterPro" id="IPR000408">
    <property type="entry name" value="Reg_chr_condens"/>
</dbReference>
<dbReference type="EMBL" id="VJMJ01000002">
    <property type="protein sequence ID" value="KAF0745305.1"/>
    <property type="molecule type" value="Genomic_DNA"/>
</dbReference>
<keyword evidence="1" id="KW-0677">Repeat</keyword>
<evidence type="ECO:0008006" key="5">
    <source>
        <dbReference type="Google" id="ProtNLM"/>
    </source>
</evidence>
<feature type="repeat" description="RCC1" evidence="2">
    <location>
        <begin position="111"/>
        <end position="162"/>
    </location>
</feature>
<reference evidence="3 4" key="1">
    <citation type="submission" date="2019-07" db="EMBL/GenBank/DDBJ databases">
        <title>Genomics analysis of Aphanomyces spp. identifies a new class of oomycete effector associated with host adaptation.</title>
        <authorList>
            <person name="Gaulin E."/>
        </authorList>
    </citation>
    <scope>NUCLEOTIDE SEQUENCE [LARGE SCALE GENOMIC DNA]</scope>
    <source>
        <strain evidence="3 4">ATCC 201684</strain>
    </source>
</reference>
<sequence>MASPVSRLSLTLAVESHQLFACGDNTYLNLCKSPSPGHDPCDDFIRHATSLMEHFRSLGKSRITSIACTEYASFALVDKPTDLDDNVRQRHAEFSLKKKKANEASEPNEYNHVFSWGRGDRGVLGHGNNESIAVPRIINTLNYFRVTQIAAGRQHVLALTESNGVFAFGHGSHGQLGLGHTSDSDVPAHIDTFDGINVTFVAAGDDFSAALTDTVGSRQVFMWGSGQHGKLGNGEEVDRLKPTRVNALRGVKATMLSCGGSHTLVVAGIDCRMWVHGLNGNTEPPTKKAKSTVVYSWGHGGYGQLGHRDNWDVMVPKIIDEIAKEHINFVSGGTRHSLAISESGKVWAWGQGTHGHEPDHHKKDWTSSATLFPRRIHLPDMHVIGGVAGRGRTFVWGDRAKFHPTERSLRQEYDSLSSESQCSMASASKQLSSNCLRVLYTCGTCHYETVCVVCATKCHAGHSLLLRWTIVDCLSRHCDCGVSGQCMALSTTQEKGATRNI</sequence>
<evidence type="ECO:0000256" key="1">
    <source>
        <dbReference type="ARBA" id="ARBA00022737"/>
    </source>
</evidence>
<dbReference type="PANTHER" id="PTHR22870:SF408">
    <property type="entry name" value="OS09G0560450 PROTEIN"/>
    <property type="match status" value="1"/>
</dbReference>
<evidence type="ECO:0000313" key="3">
    <source>
        <dbReference type="EMBL" id="KAF0745305.1"/>
    </source>
</evidence>
<dbReference type="InterPro" id="IPR051210">
    <property type="entry name" value="Ub_ligase/GEF_domain"/>
</dbReference>
<dbReference type="Gene3D" id="2.130.10.30">
    <property type="entry name" value="Regulator of chromosome condensation 1/beta-lactamase-inhibitor protein II"/>
    <property type="match status" value="2"/>
</dbReference>
<accession>A0A6G0XXV8</accession>
<dbReference type="PRINTS" id="PR00633">
    <property type="entry name" value="RCCNDNSATION"/>
</dbReference>
<name>A0A6G0XXV8_9STRA</name>
<proteinExistence type="predicted"/>
<evidence type="ECO:0000256" key="2">
    <source>
        <dbReference type="PROSITE-ProRule" id="PRU00235"/>
    </source>
</evidence>
<dbReference type="AlphaFoldDB" id="A0A6G0XXV8"/>
<evidence type="ECO:0000313" key="4">
    <source>
        <dbReference type="Proteomes" id="UP000481153"/>
    </source>
</evidence>
<dbReference type="InterPro" id="IPR009091">
    <property type="entry name" value="RCC1/BLIP-II"/>
</dbReference>
<keyword evidence="4" id="KW-1185">Reference proteome</keyword>
<dbReference type="PANTHER" id="PTHR22870">
    <property type="entry name" value="REGULATOR OF CHROMOSOME CONDENSATION"/>
    <property type="match status" value="1"/>
</dbReference>
<feature type="repeat" description="RCC1" evidence="2">
    <location>
        <begin position="218"/>
        <end position="269"/>
    </location>
</feature>
<gene>
    <name evidence="3" type="ORF">Ae201684_000333</name>
</gene>
<feature type="repeat" description="RCC1" evidence="2">
    <location>
        <begin position="292"/>
        <end position="343"/>
    </location>
</feature>
<comment type="caution">
    <text evidence="3">The sequence shown here is derived from an EMBL/GenBank/DDBJ whole genome shotgun (WGS) entry which is preliminary data.</text>
</comment>
<dbReference type="SUPFAM" id="SSF50985">
    <property type="entry name" value="RCC1/BLIP-II"/>
    <property type="match status" value="1"/>
</dbReference>
<protein>
    <recommendedName>
        <fullName evidence="5">UBR-type domain-containing protein</fullName>
    </recommendedName>
</protein>
<dbReference type="PROSITE" id="PS50012">
    <property type="entry name" value="RCC1_3"/>
    <property type="match status" value="4"/>
</dbReference>
<dbReference type="Pfam" id="PF00415">
    <property type="entry name" value="RCC1"/>
    <property type="match status" value="4"/>
</dbReference>
<feature type="repeat" description="RCC1" evidence="2">
    <location>
        <begin position="163"/>
        <end position="214"/>
    </location>
</feature>